<evidence type="ECO:0000256" key="5">
    <source>
        <dbReference type="RuleBase" id="RU363032"/>
    </source>
</evidence>
<dbReference type="Pfam" id="PF00528">
    <property type="entry name" value="BPD_transp_1"/>
    <property type="match status" value="2"/>
</dbReference>
<feature type="transmembrane region" description="Helical" evidence="5">
    <location>
        <begin position="378"/>
        <end position="401"/>
    </location>
</feature>
<accession>A0A6M0SPI8</accession>
<dbReference type="InterPro" id="IPR000515">
    <property type="entry name" value="MetI-like"/>
</dbReference>
<keyword evidence="4 5" id="KW-0472">Membrane</keyword>
<evidence type="ECO:0000256" key="4">
    <source>
        <dbReference type="ARBA" id="ARBA00023136"/>
    </source>
</evidence>
<dbReference type="Gene3D" id="1.10.3720.10">
    <property type="entry name" value="MetI-like"/>
    <property type="match status" value="2"/>
</dbReference>
<keyword evidence="2 5" id="KW-0812">Transmembrane</keyword>
<dbReference type="PANTHER" id="PTHR43496:SF1">
    <property type="entry name" value="POLYGALACTURONAN_RHAMNOGALACTURONAN TRANSPORT SYSTEM PERMEASE PROTEIN YTEP"/>
    <property type="match status" value="1"/>
</dbReference>
<dbReference type="GO" id="GO:0005886">
    <property type="term" value="C:plasma membrane"/>
    <property type="evidence" value="ECO:0007669"/>
    <property type="project" value="UniProtKB-SubCell"/>
</dbReference>
<organism evidence="7 8">
    <name type="scientific">Clostridium botulinum</name>
    <dbReference type="NCBI Taxonomy" id="1491"/>
    <lineage>
        <taxon>Bacteria</taxon>
        <taxon>Bacillati</taxon>
        <taxon>Bacillota</taxon>
        <taxon>Clostridia</taxon>
        <taxon>Eubacteriales</taxon>
        <taxon>Clostridiaceae</taxon>
        <taxon>Clostridium</taxon>
    </lineage>
</organism>
<feature type="transmembrane region" description="Helical" evidence="5">
    <location>
        <begin position="413"/>
        <end position="435"/>
    </location>
</feature>
<feature type="domain" description="ABC transmembrane type-1" evidence="6">
    <location>
        <begin position="341"/>
        <end position="536"/>
    </location>
</feature>
<comment type="subcellular location">
    <subcellularLocation>
        <location evidence="5">Cell membrane</location>
        <topology evidence="5">Multi-pass membrane protein</topology>
    </subcellularLocation>
    <subcellularLocation>
        <location evidence="1">Membrane</location>
        <topology evidence="1">Multi-pass membrane protein</topology>
    </subcellularLocation>
</comment>
<reference evidence="7 8" key="1">
    <citation type="submission" date="2019-02" db="EMBL/GenBank/DDBJ databases">
        <title>Genome sequencing of Clostridium botulinum clinical isolates.</title>
        <authorList>
            <person name="Brunt J."/>
            <person name="Van Vliet A.H.M."/>
            <person name="Stringer S.C."/>
            <person name="Grant K.A."/>
            <person name="Carter A.C."/>
            <person name="Peck M.W."/>
        </authorList>
    </citation>
    <scope>NUCLEOTIDE SEQUENCE [LARGE SCALE GENOMIC DNA]</scope>
    <source>
        <strain evidence="7 8">H113700579</strain>
    </source>
</reference>
<evidence type="ECO:0000256" key="1">
    <source>
        <dbReference type="ARBA" id="ARBA00004141"/>
    </source>
</evidence>
<dbReference type="CDD" id="cd06261">
    <property type="entry name" value="TM_PBP2"/>
    <property type="match status" value="1"/>
</dbReference>
<feature type="transmembrane region" description="Helical" evidence="5">
    <location>
        <begin position="340"/>
        <end position="366"/>
    </location>
</feature>
<dbReference type="InterPro" id="IPR035906">
    <property type="entry name" value="MetI-like_sf"/>
</dbReference>
<comment type="caution">
    <text evidence="7">The sequence shown here is derived from an EMBL/GenBank/DDBJ whole genome shotgun (WGS) entry which is preliminary data.</text>
</comment>
<evidence type="ECO:0000313" key="7">
    <source>
        <dbReference type="EMBL" id="NFA41655.1"/>
    </source>
</evidence>
<dbReference type="PROSITE" id="PS50928">
    <property type="entry name" value="ABC_TM1"/>
    <property type="match status" value="2"/>
</dbReference>
<evidence type="ECO:0000256" key="3">
    <source>
        <dbReference type="ARBA" id="ARBA00022989"/>
    </source>
</evidence>
<feature type="transmembrane region" description="Helical" evidence="5">
    <location>
        <begin position="98"/>
        <end position="122"/>
    </location>
</feature>
<evidence type="ECO:0000259" key="6">
    <source>
        <dbReference type="PROSITE" id="PS50928"/>
    </source>
</evidence>
<comment type="similarity">
    <text evidence="5">Belongs to the binding-protein-dependent transport system permease family.</text>
</comment>
<keyword evidence="3 5" id="KW-1133">Transmembrane helix</keyword>
<dbReference type="RefSeq" id="WP_205447630.1">
    <property type="nucleotide sequence ID" value="NZ_QQAG01000027.1"/>
</dbReference>
<feature type="transmembrane region" description="Helical" evidence="5">
    <location>
        <begin position="12"/>
        <end position="39"/>
    </location>
</feature>
<feature type="transmembrane region" description="Helical" evidence="5">
    <location>
        <begin position="67"/>
        <end position="86"/>
    </location>
</feature>
<feature type="transmembrane region" description="Helical" evidence="5">
    <location>
        <begin position="288"/>
        <end position="314"/>
    </location>
</feature>
<dbReference type="Proteomes" id="UP000472355">
    <property type="component" value="Unassembled WGS sequence"/>
</dbReference>
<sequence>MKIKYKLDFSKYILVIAIVLFLAISLIAPLITLFIKAFYRNNIFIGLDNFKTYFTTASLMSSFKNSVFISVISTIISMMLAFLFCYGIERTNIKFKKIFRIIALIPMFAPTMTYGIALIYIFGNKGILSRIFNVTIPIYGKWGIILAEIIYIFPILFLIFSVAFKMIDKRLYEVAETLGASNIKQFFTVTIPSVKLSIISGFFTGSTMVFTDFGIPKVIGGNYNVLSTDIYKHVIGQQNITMGATAGIILIMPSIVSFTINQMTKTNATTTHSKSTDNNLKRNNIRDIVFTIFNTFVTFIMMGIFITIFLAAFFKSWPYDLRVTSEWFKFSNFGISTLHMYMNTIIVAFCTSIIGTIIVVFTAYFVERENKFIVIRKVIYAISLIPISLPGLAIGLAFILFYNNNINPFNFMYGTFSILILINIIHFFSVPFLLIMDSFKKVNKDFENISQLSGIPWYELLIKVIMPISRSAVIESFCYYFTNSMVTVSAVVFLYTSKTMVFPIAMINKYDTGDIASTAAISVMIILTNVIFKIICNSIFKIKHTV</sequence>
<gene>
    <name evidence="7" type="ORF">EXM65_03415</name>
</gene>
<feature type="domain" description="ABC transmembrane type-1" evidence="6">
    <location>
        <begin position="63"/>
        <end position="261"/>
    </location>
</feature>
<protein>
    <submittedName>
        <fullName evidence="7">ABC transporter permease subunit</fullName>
    </submittedName>
</protein>
<dbReference type="AlphaFoldDB" id="A0A6M0SPI8"/>
<feature type="transmembrane region" description="Helical" evidence="5">
    <location>
        <begin position="477"/>
        <end position="495"/>
    </location>
</feature>
<dbReference type="GO" id="GO:0055085">
    <property type="term" value="P:transmembrane transport"/>
    <property type="evidence" value="ECO:0007669"/>
    <property type="project" value="InterPro"/>
</dbReference>
<feature type="transmembrane region" description="Helical" evidence="5">
    <location>
        <begin position="142"/>
        <end position="164"/>
    </location>
</feature>
<keyword evidence="5" id="KW-0813">Transport</keyword>
<dbReference type="SUPFAM" id="SSF161098">
    <property type="entry name" value="MetI-like"/>
    <property type="match status" value="2"/>
</dbReference>
<evidence type="ECO:0000313" key="8">
    <source>
        <dbReference type="Proteomes" id="UP000472355"/>
    </source>
</evidence>
<proteinExistence type="inferred from homology"/>
<feature type="transmembrane region" description="Helical" evidence="5">
    <location>
        <begin position="515"/>
        <end position="536"/>
    </location>
</feature>
<evidence type="ECO:0000256" key="2">
    <source>
        <dbReference type="ARBA" id="ARBA00022692"/>
    </source>
</evidence>
<dbReference type="EMBL" id="SGKU01000006">
    <property type="protein sequence ID" value="NFA41655.1"/>
    <property type="molecule type" value="Genomic_DNA"/>
</dbReference>
<dbReference type="PANTHER" id="PTHR43496">
    <property type="entry name" value="PROTEIN LPLB"/>
    <property type="match status" value="1"/>
</dbReference>
<name>A0A6M0SPI8_CLOBO</name>